<dbReference type="SUPFAM" id="SSF50346">
    <property type="entry name" value="PRC-barrel domain"/>
    <property type="match status" value="1"/>
</dbReference>
<dbReference type="Pfam" id="PF05239">
    <property type="entry name" value="PRC"/>
    <property type="match status" value="1"/>
</dbReference>
<keyword evidence="3" id="KW-1185">Reference proteome</keyword>
<evidence type="ECO:0000313" key="2">
    <source>
        <dbReference type="EMBL" id="NUB44323.1"/>
    </source>
</evidence>
<dbReference type="AlphaFoldDB" id="A0A8X8GYU6"/>
<reference evidence="2" key="1">
    <citation type="submission" date="2020-05" db="EMBL/GenBank/DDBJ databases">
        <title>Fertoebacter nigrum gen. nov., sp. nov., a new member of the family Rhodobacteraceae.</title>
        <authorList>
            <person name="Szuroczki S."/>
            <person name="Abbaszade G."/>
            <person name="Buni D."/>
            <person name="Schumann P."/>
            <person name="Toth E."/>
        </authorList>
    </citation>
    <scope>NUCLEOTIDE SEQUENCE</scope>
    <source>
        <strain evidence="2">RG-N-1a</strain>
    </source>
</reference>
<comment type="caution">
    <text evidence="2">The sequence shown here is derived from an EMBL/GenBank/DDBJ whole genome shotgun (WGS) entry which is preliminary data.</text>
</comment>
<sequence>MVSSGDVNGARVYSPTGDHLGNVDHLMIDKQSGRVAYAVMSFGGFLGIGADHTPLPWGKLRYDVQLDGYVTDITKEQLEAAPAVPEDWQRDRTWGQTAHDHYGVAPYWM</sequence>
<accession>A0A8X8GYU6</accession>
<feature type="domain" description="PRC-barrel" evidence="1">
    <location>
        <begin position="4"/>
        <end position="78"/>
    </location>
</feature>
<dbReference type="PANTHER" id="PTHR36505:SF1">
    <property type="entry name" value="BLR1072 PROTEIN"/>
    <property type="match status" value="1"/>
</dbReference>
<name>A0A8X8GYU6_9RHOB</name>
<dbReference type="PANTHER" id="PTHR36505">
    <property type="entry name" value="BLR1072 PROTEIN"/>
    <property type="match status" value="1"/>
</dbReference>
<dbReference type="Proteomes" id="UP000484076">
    <property type="component" value="Unassembled WGS sequence"/>
</dbReference>
<evidence type="ECO:0000259" key="1">
    <source>
        <dbReference type="Pfam" id="PF05239"/>
    </source>
</evidence>
<dbReference type="Gene3D" id="2.30.30.240">
    <property type="entry name" value="PRC-barrel domain"/>
    <property type="match status" value="1"/>
</dbReference>
<protein>
    <submittedName>
        <fullName evidence="2">PRC-barrel domain-containing protein</fullName>
    </submittedName>
</protein>
<dbReference type="EMBL" id="WHUT02000004">
    <property type="protein sequence ID" value="NUB44323.1"/>
    <property type="molecule type" value="Genomic_DNA"/>
</dbReference>
<proteinExistence type="predicted"/>
<dbReference type="InterPro" id="IPR027275">
    <property type="entry name" value="PRC-brl_dom"/>
</dbReference>
<gene>
    <name evidence="2" type="ORF">GEU84_008010</name>
</gene>
<dbReference type="InterPro" id="IPR011033">
    <property type="entry name" value="PRC_barrel-like_sf"/>
</dbReference>
<organism evidence="2 3">
    <name type="scientific">Fertoeibacter niger</name>
    <dbReference type="NCBI Taxonomy" id="2656921"/>
    <lineage>
        <taxon>Bacteria</taxon>
        <taxon>Pseudomonadati</taxon>
        <taxon>Pseudomonadota</taxon>
        <taxon>Alphaproteobacteria</taxon>
        <taxon>Rhodobacterales</taxon>
        <taxon>Paracoccaceae</taxon>
        <taxon>Fertoeibacter</taxon>
    </lineage>
</organism>
<evidence type="ECO:0000313" key="3">
    <source>
        <dbReference type="Proteomes" id="UP000484076"/>
    </source>
</evidence>